<dbReference type="AlphaFoldDB" id="A0A1X2YR55"/>
<organism evidence="1 2">
    <name type="scientific">Bifidobacterium adolescentis</name>
    <dbReference type="NCBI Taxonomy" id="1680"/>
    <lineage>
        <taxon>Bacteria</taxon>
        <taxon>Bacillati</taxon>
        <taxon>Actinomycetota</taxon>
        <taxon>Actinomycetes</taxon>
        <taxon>Bifidobacteriales</taxon>
        <taxon>Bifidobacteriaceae</taxon>
        <taxon>Bifidobacterium</taxon>
    </lineage>
</organism>
<accession>A0A1X2YR55</accession>
<dbReference type="EMBL" id="LNKD01000008">
    <property type="protein sequence ID" value="OSG84644.1"/>
    <property type="molecule type" value="Genomic_DNA"/>
</dbReference>
<protein>
    <submittedName>
        <fullName evidence="1">Uncharacterized protein</fullName>
    </submittedName>
</protein>
<sequence length="125" mass="14362">MKARDVSFFKKNAWKGTYSSILTIPVESLSDKCFGAWLDIEDTNFAEATLPDEKLAGRFRELVDSNVEQAEWDRFYASVGKAFSAMSVDELASKFIELNDPATIRRVLWGYGDKWYLDSDCDYEF</sequence>
<evidence type="ECO:0000313" key="1">
    <source>
        <dbReference type="EMBL" id="OSG84644.1"/>
    </source>
</evidence>
<evidence type="ECO:0000313" key="2">
    <source>
        <dbReference type="Proteomes" id="UP000193377"/>
    </source>
</evidence>
<proteinExistence type="predicted"/>
<gene>
    <name evidence="1" type="ORF">B0487_2131</name>
</gene>
<reference evidence="1 2" key="1">
    <citation type="journal article" date="2016" name="Sci. Rep.">
        <title>Evaluation of genetic diversity among strains of the human gut commensal Bifidobacterium adolescentis.</title>
        <authorList>
            <person name="Duranti S."/>
            <person name="Milani C."/>
            <person name="Lugli G.A."/>
            <person name="Mancabelli L."/>
            <person name="Turroni F."/>
            <person name="Ferrario C."/>
            <person name="Mangifesta M."/>
            <person name="Viappiani A."/>
            <person name="Sanchez B."/>
            <person name="Margolles A."/>
            <person name="van Sinderen D."/>
            <person name="Ventura M."/>
        </authorList>
    </citation>
    <scope>NUCLEOTIDE SEQUENCE [LARGE SCALE GENOMIC DNA]</scope>
    <source>
        <strain evidence="1 2">487B</strain>
    </source>
</reference>
<dbReference type="Proteomes" id="UP000193377">
    <property type="component" value="Unassembled WGS sequence"/>
</dbReference>
<name>A0A1X2YR55_BIFAD</name>
<comment type="caution">
    <text evidence="1">The sequence shown here is derived from an EMBL/GenBank/DDBJ whole genome shotgun (WGS) entry which is preliminary data.</text>
</comment>
<dbReference type="RefSeq" id="WP_085393557.1">
    <property type="nucleotide sequence ID" value="NZ_LNKD01000008.1"/>
</dbReference>